<evidence type="ECO:0000256" key="1">
    <source>
        <dbReference type="ARBA" id="ARBA00004141"/>
    </source>
</evidence>
<dbReference type="Proteomes" id="UP001626550">
    <property type="component" value="Unassembled WGS sequence"/>
</dbReference>
<feature type="transmembrane region" description="Helical" evidence="6">
    <location>
        <begin position="279"/>
        <end position="301"/>
    </location>
</feature>
<evidence type="ECO:0000313" key="8">
    <source>
        <dbReference type="EMBL" id="KAL3308501.1"/>
    </source>
</evidence>
<evidence type="ECO:0000256" key="2">
    <source>
        <dbReference type="ARBA" id="ARBA00022692"/>
    </source>
</evidence>
<organism evidence="8 9">
    <name type="scientific">Cichlidogyrus casuarinus</name>
    <dbReference type="NCBI Taxonomy" id="1844966"/>
    <lineage>
        <taxon>Eukaryota</taxon>
        <taxon>Metazoa</taxon>
        <taxon>Spiralia</taxon>
        <taxon>Lophotrochozoa</taxon>
        <taxon>Platyhelminthes</taxon>
        <taxon>Monogenea</taxon>
        <taxon>Monopisthocotylea</taxon>
        <taxon>Dactylogyridea</taxon>
        <taxon>Ancyrocephalidae</taxon>
        <taxon>Cichlidogyrus</taxon>
    </lineage>
</organism>
<protein>
    <recommendedName>
        <fullName evidence="7">Ion transport domain-containing protein</fullName>
    </recommendedName>
</protein>
<dbReference type="PANTHER" id="PTHR45638">
    <property type="entry name" value="CYCLIC NUCLEOTIDE-GATED CATION CHANNEL SUBUNIT A"/>
    <property type="match status" value="1"/>
</dbReference>
<accession>A0ABD2PPX9</accession>
<feature type="domain" description="Ion transport" evidence="7">
    <location>
        <begin position="190"/>
        <end position="394"/>
    </location>
</feature>
<evidence type="ECO:0000313" key="9">
    <source>
        <dbReference type="Proteomes" id="UP001626550"/>
    </source>
</evidence>
<dbReference type="AlphaFoldDB" id="A0ABD2PPX9"/>
<keyword evidence="2 6" id="KW-0812">Transmembrane</keyword>
<comment type="caution">
    <text evidence="8">The sequence shown here is derived from an EMBL/GenBank/DDBJ whole genome shotgun (WGS) entry which is preliminary data.</text>
</comment>
<feature type="transmembrane region" description="Helical" evidence="6">
    <location>
        <begin position="322"/>
        <end position="346"/>
    </location>
</feature>
<evidence type="ECO:0000256" key="4">
    <source>
        <dbReference type="ARBA" id="ARBA00023136"/>
    </source>
</evidence>
<dbReference type="Gene3D" id="1.10.287.70">
    <property type="match status" value="1"/>
</dbReference>
<reference evidence="8 9" key="1">
    <citation type="submission" date="2024-11" db="EMBL/GenBank/DDBJ databases">
        <title>Adaptive evolution of stress response genes in parasites aligns with host niche diversity.</title>
        <authorList>
            <person name="Hahn C."/>
            <person name="Resl P."/>
        </authorList>
    </citation>
    <scope>NUCLEOTIDE SEQUENCE [LARGE SCALE GENOMIC DNA]</scope>
    <source>
        <strain evidence="8">EGGRZ-B1_66</strain>
        <tissue evidence="8">Body</tissue>
    </source>
</reference>
<name>A0ABD2PPX9_9PLAT</name>
<dbReference type="InterPro" id="IPR005821">
    <property type="entry name" value="Ion_trans_dom"/>
</dbReference>
<proteinExistence type="predicted"/>
<comment type="subcellular location">
    <subcellularLocation>
        <location evidence="1">Membrane</location>
        <topology evidence="1">Multi-pass membrane protein</topology>
    </subcellularLocation>
</comment>
<feature type="transmembrane region" description="Helical" evidence="6">
    <location>
        <begin position="249"/>
        <end position="267"/>
    </location>
</feature>
<keyword evidence="4 6" id="KW-0472">Membrane</keyword>
<dbReference type="InterPro" id="IPR050866">
    <property type="entry name" value="CNG_cation_channel"/>
</dbReference>
<dbReference type="Pfam" id="PF00520">
    <property type="entry name" value="Ion_trans"/>
    <property type="match status" value="1"/>
</dbReference>
<keyword evidence="3 6" id="KW-1133">Transmembrane helix</keyword>
<evidence type="ECO:0000256" key="3">
    <source>
        <dbReference type="ARBA" id="ARBA00022989"/>
    </source>
</evidence>
<feature type="transmembrane region" description="Helical" evidence="6">
    <location>
        <begin position="191"/>
        <end position="211"/>
    </location>
</feature>
<evidence type="ECO:0000259" key="7">
    <source>
        <dbReference type="Pfam" id="PF00520"/>
    </source>
</evidence>
<feature type="transmembrane region" description="Helical" evidence="6">
    <location>
        <begin position="223"/>
        <end position="242"/>
    </location>
</feature>
<sequence length="398" mass="46233">MASHSNSVYENVCPVKFRGYENARSVPRPVTDTKSHTGTVASHKSHENSSSDSIFYDLKCSEIFGRSHWKEKQAAEMDFEIRKISTNRQHLEDLELSPRGAQRSLRITCPYPNSSLSQKDTKRLKVWDVPHFRECFPNFSPECGLCVDQGIFQYAEDFCQPSEEDYPNQDTTRKVSKPCCIYGPKGLRLRLWLTLLSISIAYNSWTIIIRQAFLEHLDLRNNFYYWFAADLVVDFIYLMDILVQLRTSYLRRGLAVINGCALATNYIKSANFLFDLASLLPLDLIQFYVGILPILRFPRLLKYYRMSTWKDMIIDRSRYPNILRVTASIYILLLACHWFGGFYFMISKANEFKGDWGYAKPDTPEMNALLRQYLASFYWAILTITTIGDITHPVKSHE</sequence>
<evidence type="ECO:0000256" key="5">
    <source>
        <dbReference type="SAM" id="MobiDB-lite"/>
    </source>
</evidence>
<keyword evidence="9" id="KW-1185">Reference proteome</keyword>
<gene>
    <name evidence="8" type="ORF">Ciccas_012967</name>
</gene>
<dbReference type="SUPFAM" id="SSF81324">
    <property type="entry name" value="Voltage-gated potassium channels"/>
    <property type="match status" value="1"/>
</dbReference>
<feature type="region of interest" description="Disordered" evidence="5">
    <location>
        <begin position="24"/>
        <end position="50"/>
    </location>
</feature>
<dbReference type="PANTHER" id="PTHR45638:SF11">
    <property type="entry name" value="CYCLIC NUCLEOTIDE-GATED CATION CHANNEL SUBUNIT A"/>
    <property type="match status" value="1"/>
</dbReference>
<evidence type="ECO:0000256" key="6">
    <source>
        <dbReference type="SAM" id="Phobius"/>
    </source>
</evidence>
<dbReference type="EMBL" id="JBJKFK010005132">
    <property type="protein sequence ID" value="KAL3308501.1"/>
    <property type="molecule type" value="Genomic_DNA"/>
</dbReference>
<dbReference type="GO" id="GO:0016020">
    <property type="term" value="C:membrane"/>
    <property type="evidence" value="ECO:0007669"/>
    <property type="project" value="UniProtKB-SubCell"/>
</dbReference>